<evidence type="ECO:0000256" key="1">
    <source>
        <dbReference type="SAM" id="MobiDB-lite"/>
    </source>
</evidence>
<protein>
    <submittedName>
        <fullName evidence="2">Os12g0131601 protein</fullName>
    </submittedName>
</protein>
<gene>
    <name evidence="2" type="ordered locus">Os12g0131601</name>
    <name evidence="2" type="ORF">OSNPB_120131601</name>
</gene>
<name>A0A0P0Y6L7_ORYSJ</name>
<dbReference type="EMBL" id="AP014968">
    <property type="protein sequence ID" value="BAT15750.1"/>
    <property type="molecule type" value="Genomic_DNA"/>
</dbReference>
<evidence type="ECO:0000313" key="2">
    <source>
        <dbReference type="EMBL" id="BAT15750.1"/>
    </source>
</evidence>
<reference evidence="3" key="1">
    <citation type="journal article" date="2005" name="Nature">
        <title>The map-based sequence of the rice genome.</title>
        <authorList>
            <consortium name="International rice genome sequencing project (IRGSP)"/>
            <person name="Matsumoto T."/>
            <person name="Wu J."/>
            <person name="Kanamori H."/>
            <person name="Katayose Y."/>
            <person name="Fujisawa M."/>
            <person name="Namiki N."/>
            <person name="Mizuno H."/>
            <person name="Yamamoto K."/>
            <person name="Antonio B.A."/>
            <person name="Baba T."/>
            <person name="Sakata K."/>
            <person name="Nagamura Y."/>
            <person name="Aoki H."/>
            <person name="Arikawa K."/>
            <person name="Arita K."/>
            <person name="Bito T."/>
            <person name="Chiden Y."/>
            <person name="Fujitsuka N."/>
            <person name="Fukunaka R."/>
            <person name="Hamada M."/>
            <person name="Harada C."/>
            <person name="Hayashi A."/>
            <person name="Hijishita S."/>
            <person name="Honda M."/>
            <person name="Hosokawa S."/>
            <person name="Ichikawa Y."/>
            <person name="Idonuma A."/>
            <person name="Iijima M."/>
            <person name="Ikeda M."/>
            <person name="Ikeno M."/>
            <person name="Ito K."/>
            <person name="Ito S."/>
            <person name="Ito T."/>
            <person name="Ito Y."/>
            <person name="Ito Y."/>
            <person name="Iwabuchi A."/>
            <person name="Kamiya K."/>
            <person name="Karasawa W."/>
            <person name="Kurita K."/>
            <person name="Katagiri S."/>
            <person name="Kikuta A."/>
            <person name="Kobayashi H."/>
            <person name="Kobayashi N."/>
            <person name="Machita K."/>
            <person name="Maehara T."/>
            <person name="Masukawa M."/>
            <person name="Mizubayashi T."/>
            <person name="Mukai Y."/>
            <person name="Nagasaki H."/>
            <person name="Nagata Y."/>
            <person name="Naito S."/>
            <person name="Nakashima M."/>
            <person name="Nakama Y."/>
            <person name="Nakamichi Y."/>
            <person name="Nakamura M."/>
            <person name="Meguro A."/>
            <person name="Negishi M."/>
            <person name="Ohta I."/>
            <person name="Ohta T."/>
            <person name="Okamoto M."/>
            <person name="Ono N."/>
            <person name="Saji S."/>
            <person name="Sakaguchi M."/>
            <person name="Sakai K."/>
            <person name="Shibata M."/>
            <person name="Shimokawa T."/>
            <person name="Song J."/>
            <person name="Takazaki Y."/>
            <person name="Terasawa K."/>
            <person name="Tsugane M."/>
            <person name="Tsuji K."/>
            <person name="Ueda S."/>
            <person name="Waki K."/>
            <person name="Yamagata H."/>
            <person name="Yamamoto M."/>
            <person name="Yamamoto S."/>
            <person name="Yamane H."/>
            <person name="Yoshiki S."/>
            <person name="Yoshihara R."/>
            <person name="Yukawa K."/>
            <person name="Zhong H."/>
            <person name="Yano M."/>
            <person name="Yuan Q."/>
            <person name="Ouyang S."/>
            <person name="Liu J."/>
            <person name="Jones K.M."/>
            <person name="Gansberger K."/>
            <person name="Moffat K."/>
            <person name="Hill J."/>
            <person name="Bera J."/>
            <person name="Fadrosh D."/>
            <person name="Jin S."/>
            <person name="Johri S."/>
            <person name="Kim M."/>
            <person name="Overton L."/>
            <person name="Reardon M."/>
            <person name="Tsitrin T."/>
            <person name="Vuong H."/>
            <person name="Weaver B."/>
            <person name="Ciecko A."/>
            <person name="Tallon L."/>
            <person name="Jackson J."/>
            <person name="Pai G."/>
            <person name="Aken S.V."/>
            <person name="Utterback T."/>
            <person name="Reidmuller S."/>
            <person name="Feldblyum T."/>
            <person name="Hsiao J."/>
            <person name="Zismann V."/>
            <person name="Iobst S."/>
            <person name="de Vazeille A.R."/>
            <person name="Buell C.R."/>
            <person name="Ying K."/>
            <person name="Li Y."/>
            <person name="Lu T."/>
            <person name="Huang Y."/>
            <person name="Zhao Q."/>
            <person name="Feng Q."/>
            <person name="Zhang L."/>
            <person name="Zhu J."/>
            <person name="Weng Q."/>
            <person name="Mu J."/>
            <person name="Lu Y."/>
            <person name="Fan D."/>
            <person name="Liu Y."/>
            <person name="Guan J."/>
            <person name="Zhang Y."/>
            <person name="Yu S."/>
            <person name="Liu X."/>
            <person name="Zhang Y."/>
            <person name="Hong G."/>
            <person name="Han B."/>
            <person name="Choisne N."/>
            <person name="Demange N."/>
            <person name="Orjeda G."/>
            <person name="Samain S."/>
            <person name="Cattolico L."/>
            <person name="Pelletier E."/>
            <person name="Couloux A."/>
            <person name="Segurens B."/>
            <person name="Wincker P."/>
            <person name="D'Hont A."/>
            <person name="Scarpelli C."/>
            <person name="Weissenbach J."/>
            <person name="Salanoubat M."/>
            <person name="Quetier F."/>
            <person name="Yu Y."/>
            <person name="Kim H.R."/>
            <person name="Rambo T."/>
            <person name="Currie J."/>
            <person name="Collura K."/>
            <person name="Luo M."/>
            <person name="Yang T."/>
            <person name="Ammiraju J.S.S."/>
            <person name="Engler F."/>
            <person name="Soderlund C."/>
            <person name="Wing R.A."/>
            <person name="Palmer L.E."/>
            <person name="de la Bastide M."/>
            <person name="Spiegel L."/>
            <person name="Nascimento L."/>
            <person name="Zutavern T."/>
            <person name="O'Shaughnessy A."/>
            <person name="Dike S."/>
            <person name="Dedhia N."/>
            <person name="Preston R."/>
            <person name="Balija V."/>
            <person name="McCombie W.R."/>
            <person name="Chow T."/>
            <person name="Chen H."/>
            <person name="Chung M."/>
            <person name="Chen C."/>
            <person name="Shaw J."/>
            <person name="Wu H."/>
            <person name="Hsiao K."/>
            <person name="Chao Y."/>
            <person name="Chu M."/>
            <person name="Cheng C."/>
            <person name="Hour A."/>
            <person name="Lee P."/>
            <person name="Lin S."/>
            <person name="Lin Y."/>
            <person name="Liou J."/>
            <person name="Liu S."/>
            <person name="Hsing Y."/>
            <person name="Raghuvanshi S."/>
            <person name="Mohanty A."/>
            <person name="Bharti A.K."/>
            <person name="Gaur A."/>
            <person name="Gupta V."/>
            <person name="Kumar D."/>
            <person name="Ravi V."/>
            <person name="Vij S."/>
            <person name="Kapur A."/>
            <person name="Khurana P."/>
            <person name="Khurana P."/>
            <person name="Khurana J.P."/>
            <person name="Tyagi A.K."/>
            <person name="Gaikwad K."/>
            <person name="Singh A."/>
            <person name="Dalal V."/>
            <person name="Srivastava S."/>
            <person name="Dixit A."/>
            <person name="Pal A.K."/>
            <person name="Ghazi I.A."/>
            <person name="Yadav M."/>
            <person name="Pandit A."/>
            <person name="Bhargava A."/>
            <person name="Sureshbabu K."/>
            <person name="Batra K."/>
            <person name="Sharma T.R."/>
            <person name="Mohapatra T."/>
            <person name="Singh N.K."/>
            <person name="Messing J."/>
            <person name="Nelson A.B."/>
            <person name="Fuks G."/>
            <person name="Kavchok S."/>
            <person name="Keizer G."/>
            <person name="Linton E."/>
            <person name="Llaca V."/>
            <person name="Song R."/>
            <person name="Tanyolac B."/>
            <person name="Young S."/>
            <person name="Ho-Il K."/>
            <person name="Hahn J.H."/>
            <person name="Sangsakoo G."/>
            <person name="Vanavichit A."/>
            <person name="de Mattos Luiz.A.T."/>
            <person name="Zimmer P.D."/>
            <person name="Malone G."/>
            <person name="Dellagostin O."/>
            <person name="de Oliveira A.C."/>
            <person name="Bevan M."/>
            <person name="Bancroft I."/>
            <person name="Minx P."/>
            <person name="Cordum H."/>
            <person name="Wilson R."/>
            <person name="Cheng Z."/>
            <person name="Jin W."/>
            <person name="Jiang J."/>
            <person name="Leong S.A."/>
            <person name="Iwama H."/>
            <person name="Gojobori T."/>
            <person name="Itoh T."/>
            <person name="Niimura Y."/>
            <person name="Fujii Y."/>
            <person name="Habara T."/>
            <person name="Sakai H."/>
            <person name="Sato Y."/>
            <person name="Wilson G."/>
            <person name="Kumar K."/>
            <person name="McCouch S."/>
            <person name="Juretic N."/>
            <person name="Hoen D."/>
            <person name="Wright S."/>
            <person name="Bruskiewich R."/>
            <person name="Bureau T."/>
            <person name="Miyao A."/>
            <person name="Hirochika H."/>
            <person name="Nishikawa T."/>
            <person name="Kadowaki K."/>
            <person name="Sugiura M."/>
            <person name="Burr B."/>
            <person name="Sasaki T."/>
        </authorList>
    </citation>
    <scope>NUCLEOTIDE SEQUENCE [LARGE SCALE GENOMIC DNA]</scope>
    <source>
        <strain evidence="3">cv. Nipponbare</strain>
    </source>
</reference>
<dbReference type="Proteomes" id="UP000059680">
    <property type="component" value="Chromosome 12"/>
</dbReference>
<dbReference type="AlphaFoldDB" id="A0A0P0Y6L7"/>
<sequence length="108" mass="11850">MRPAACHLRWSLPGGTRRRPGGPASGGWSLERARRGGCRMHRAQRLRGWSLEGGDAAVATWGMRQAGSWRWGAAHRATGAGAGASPRRSRLSWWLDRESGDGESWDGW</sequence>
<dbReference type="InParanoid" id="A0A0P0Y6L7"/>
<reference evidence="2 3" key="2">
    <citation type="journal article" date="2013" name="Plant Cell Physiol.">
        <title>Rice Annotation Project Database (RAP-DB): an integrative and interactive database for rice genomics.</title>
        <authorList>
            <person name="Sakai H."/>
            <person name="Lee S.S."/>
            <person name="Tanaka T."/>
            <person name="Numa H."/>
            <person name="Kim J."/>
            <person name="Kawahara Y."/>
            <person name="Wakimoto H."/>
            <person name="Yang C.C."/>
            <person name="Iwamoto M."/>
            <person name="Abe T."/>
            <person name="Yamada Y."/>
            <person name="Muto A."/>
            <person name="Inokuchi H."/>
            <person name="Ikemura T."/>
            <person name="Matsumoto T."/>
            <person name="Sasaki T."/>
            <person name="Itoh T."/>
        </authorList>
    </citation>
    <scope>NUCLEOTIDE SEQUENCE [LARGE SCALE GENOMIC DNA]</scope>
    <source>
        <strain evidence="3">cv. Nipponbare</strain>
    </source>
</reference>
<proteinExistence type="predicted"/>
<reference evidence="2 3" key="3">
    <citation type="journal article" date="2013" name="Rice">
        <title>Improvement of the Oryza sativa Nipponbare reference genome using next generation sequence and optical map data.</title>
        <authorList>
            <person name="Kawahara Y."/>
            <person name="de la Bastide M."/>
            <person name="Hamilton J.P."/>
            <person name="Kanamori H."/>
            <person name="McCombie W.R."/>
            <person name="Ouyang S."/>
            <person name="Schwartz D.C."/>
            <person name="Tanaka T."/>
            <person name="Wu J."/>
            <person name="Zhou S."/>
            <person name="Childs K.L."/>
            <person name="Davidson R.M."/>
            <person name="Lin H."/>
            <person name="Quesada-Ocampo L."/>
            <person name="Vaillancourt B."/>
            <person name="Sakai H."/>
            <person name="Lee S.S."/>
            <person name="Kim J."/>
            <person name="Numa H."/>
            <person name="Itoh T."/>
            <person name="Buell C.R."/>
            <person name="Matsumoto T."/>
        </authorList>
    </citation>
    <scope>NUCLEOTIDE SEQUENCE [LARGE SCALE GENOMIC DNA]</scope>
    <source>
        <strain evidence="3">cv. Nipponbare</strain>
    </source>
</reference>
<organism evidence="2 3">
    <name type="scientific">Oryza sativa subsp. japonica</name>
    <name type="common">Rice</name>
    <dbReference type="NCBI Taxonomy" id="39947"/>
    <lineage>
        <taxon>Eukaryota</taxon>
        <taxon>Viridiplantae</taxon>
        <taxon>Streptophyta</taxon>
        <taxon>Embryophyta</taxon>
        <taxon>Tracheophyta</taxon>
        <taxon>Spermatophyta</taxon>
        <taxon>Magnoliopsida</taxon>
        <taxon>Liliopsida</taxon>
        <taxon>Poales</taxon>
        <taxon>Poaceae</taxon>
        <taxon>BOP clade</taxon>
        <taxon>Oryzoideae</taxon>
        <taxon>Oryzeae</taxon>
        <taxon>Oryzinae</taxon>
        <taxon>Oryza</taxon>
        <taxon>Oryza sativa</taxon>
    </lineage>
</organism>
<feature type="region of interest" description="Disordered" evidence="1">
    <location>
        <begin position="1"/>
        <end position="33"/>
    </location>
</feature>
<accession>A0A0P0Y6L7</accession>
<evidence type="ECO:0000313" key="3">
    <source>
        <dbReference type="Proteomes" id="UP000059680"/>
    </source>
</evidence>
<keyword evidence="3" id="KW-1185">Reference proteome</keyword>
<dbReference type="PaxDb" id="39947-A0A0P0Y6L7"/>